<name>A0A517YY49_9BACT</name>
<evidence type="ECO:0000256" key="1">
    <source>
        <dbReference type="SAM" id="Phobius"/>
    </source>
</evidence>
<dbReference type="AlphaFoldDB" id="A0A517YY49"/>
<dbReference type="KEGG" id="pcor:KS4_32400"/>
<evidence type="ECO:0008006" key="4">
    <source>
        <dbReference type="Google" id="ProtNLM"/>
    </source>
</evidence>
<organism evidence="2 3">
    <name type="scientific">Poriferisphaera corsica</name>
    <dbReference type="NCBI Taxonomy" id="2528020"/>
    <lineage>
        <taxon>Bacteria</taxon>
        <taxon>Pseudomonadati</taxon>
        <taxon>Planctomycetota</taxon>
        <taxon>Phycisphaerae</taxon>
        <taxon>Phycisphaerales</taxon>
        <taxon>Phycisphaeraceae</taxon>
        <taxon>Poriferisphaera</taxon>
    </lineage>
</organism>
<accession>A0A517YY49</accession>
<sequence length="208" mass="24323">MTKPQLPEISFSVEGSLTQDDLRELNCIRMRNIIRLPYRFILWFMLATFTFSWVGAIFVWLYLDHLSTLNLFIICSIPATLIYIHRYFKSMKIRYSPDNLQSPSTLTFSHQIISCLSDSHGISNATDDVTMVFFSSQHIYIEVNQTLYYAFPKRFFPDQQTWQQFQLTLYRRFGNCTACDYCFLGSTTDTCPECGSDLLKQINKLSTQ</sequence>
<keyword evidence="1" id="KW-1133">Transmembrane helix</keyword>
<keyword evidence="1" id="KW-0812">Transmembrane</keyword>
<protein>
    <recommendedName>
        <fullName evidence="4">YcxB-like protein domain-containing protein</fullName>
    </recommendedName>
</protein>
<proteinExistence type="predicted"/>
<dbReference type="EMBL" id="CP036425">
    <property type="protein sequence ID" value="QDU35160.1"/>
    <property type="molecule type" value="Genomic_DNA"/>
</dbReference>
<dbReference type="RefSeq" id="WP_145080085.1">
    <property type="nucleotide sequence ID" value="NZ_CP036425.1"/>
</dbReference>
<gene>
    <name evidence="2" type="ORF">KS4_32400</name>
</gene>
<dbReference type="Proteomes" id="UP000317369">
    <property type="component" value="Chromosome"/>
</dbReference>
<reference evidence="2 3" key="1">
    <citation type="submission" date="2019-02" db="EMBL/GenBank/DDBJ databases">
        <title>Deep-cultivation of Planctomycetes and their phenomic and genomic characterization uncovers novel biology.</title>
        <authorList>
            <person name="Wiegand S."/>
            <person name="Jogler M."/>
            <person name="Boedeker C."/>
            <person name="Pinto D."/>
            <person name="Vollmers J."/>
            <person name="Rivas-Marin E."/>
            <person name="Kohn T."/>
            <person name="Peeters S.H."/>
            <person name="Heuer A."/>
            <person name="Rast P."/>
            <person name="Oberbeckmann S."/>
            <person name="Bunk B."/>
            <person name="Jeske O."/>
            <person name="Meyerdierks A."/>
            <person name="Storesund J.E."/>
            <person name="Kallscheuer N."/>
            <person name="Luecker S."/>
            <person name="Lage O.M."/>
            <person name="Pohl T."/>
            <person name="Merkel B.J."/>
            <person name="Hornburger P."/>
            <person name="Mueller R.-W."/>
            <person name="Bruemmer F."/>
            <person name="Labrenz M."/>
            <person name="Spormann A.M."/>
            <person name="Op den Camp H."/>
            <person name="Overmann J."/>
            <person name="Amann R."/>
            <person name="Jetten M.S.M."/>
            <person name="Mascher T."/>
            <person name="Medema M.H."/>
            <person name="Devos D.P."/>
            <person name="Kaster A.-K."/>
            <person name="Ovreas L."/>
            <person name="Rohde M."/>
            <person name="Galperin M.Y."/>
            <person name="Jogler C."/>
        </authorList>
    </citation>
    <scope>NUCLEOTIDE SEQUENCE [LARGE SCALE GENOMIC DNA]</scope>
    <source>
        <strain evidence="2 3">KS4</strain>
    </source>
</reference>
<feature type="transmembrane region" description="Helical" evidence="1">
    <location>
        <begin position="69"/>
        <end position="88"/>
    </location>
</feature>
<keyword evidence="1" id="KW-0472">Membrane</keyword>
<feature type="transmembrane region" description="Helical" evidence="1">
    <location>
        <begin position="40"/>
        <end position="63"/>
    </location>
</feature>
<evidence type="ECO:0000313" key="3">
    <source>
        <dbReference type="Proteomes" id="UP000317369"/>
    </source>
</evidence>
<keyword evidence="3" id="KW-1185">Reference proteome</keyword>
<evidence type="ECO:0000313" key="2">
    <source>
        <dbReference type="EMBL" id="QDU35160.1"/>
    </source>
</evidence>